<dbReference type="Proteomes" id="UP000030649">
    <property type="component" value="Unassembled WGS sequence"/>
</dbReference>
<feature type="domain" description="Nudix hydrolase" evidence="2">
    <location>
        <begin position="4"/>
        <end position="130"/>
    </location>
</feature>
<accession>U1N588</accession>
<dbReference type="CDD" id="cd18873">
    <property type="entry name" value="NUDIX_NadM_like"/>
    <property type="match status" value="1"/>
</dbReference>
<dbReference type="PROSITE" id="PS51462">
    <property type="entry name" value="NUDIX"/>
    <property type="match status" value="1"/>
</dbReference>
<dbReference type="GO" id="GO:0016787">
    <property type="term" value="F:hydrolase activity"/>
    <property type="evidence" value="ECO:0007669"/>
    <property type="project" value="UniProtKB-KW"/>
</dbReference>
<dbReference type="InterPro" id="IPR020476">
    <property type="entry name" value="Nudix_hydrolase"/>
</dbReference>
<dbReference type="EMBL" id="KE356560">
    <property type="protein sequence ID" value="ERG91578.1"/>
    <property type="molecule type" value="Genomic_DNA"/>
</dbReference>
<dbReference type="AlphaFoldDB" id="U1N588"/>
<dbReference type="InterPro" id="IPR020084">
    <property type="entry name" value="NUDIX_hydrolase_CS"/>
</dbReference>
<dbReference type="InterPro" id="IPR015797">
    <property type="entry name" value="NUDIX_hydrolase-like_dom_sf"/>
</dbReference>
<dbReference type="PROSITE" id="PS00893">
    <property type="entry name" value="NUDIX_BOX"/>
    <property type="match status" value="1"/>
</dbReference>
<proteinExistence type="predicted"/>
<dbReference type="STRING" id="1238424.J07HQW1_01612"/>
<dbReference type="Pfam" id="PF00293">
    <property type="entry name" value="NUDIX"/>
    <property type="match status" value="1"/>
</dbReference>
<dbReference type="InterPro" id="IPR000086">
    <property type="entry name" value="NUDIX_hydrolase_dom"/>
</dbReference>
<dbReference type="Gene3D" id="3.90.79.10">
    <property type="entry name" value="Nucleoside Triphosphate Pyrophosphohydrolase"/>
    <property type="match status" value="1"/>
</dbReference>
<gene>
    <name evidence="3" type="ORF">J07HQW1_01612</name>
</gene>
<evidence type="ECO:0000259" key="2">
    <source>
        <dbReference type="PROSITE" id="PS51462"/>
    </source>
</evidence>
<dbReference type="PANTHER" id="PTHR43736">
    <property type="entry name" value="ADP-RIBOSE PYROPHOSPHATASE"/>
    <property type="match status" value="1"/>
</dbReference>
<protein>
    <submittedName>
        <fullName evidence="3">ADP-ribose pyrophosphatase</fullName>
    </submittedName>
</protein>
<evidence type="ECO:0000256" key="1">
    <source>
        <dbReference type="ARBA" id="ARBA00022801"/>
    </source>
</evidence>
<name>U1N588_9EURY</name>
<organism evidence="3 4">
    <name type="scientific">Haloquadratum walsbyi J07HQW1</name>
    <dbReference type="NCBI Taxonomy" id="1238424"/>
    <lineage>
        <taxon>Archaea</taxon>
        <taxon>Methanobacteriati</taxon>
        <taxon>Methanobacteriota</taxon>
        <taxon>Stenosarchaea group</taxon>
        <taxon>Halobacteria</taxon>
        <taxon>Halobacteriales</taxon>
        <taxon>Haloferacaceae</taxon>
        <taxon>Haloquadratum</taxon>
    </lineage>
</organism>
<evidence type="ECO:0000313" key="3">
    <source>
        <dbReference type="EMBL" id="ERG91578.1"/>
    </source>
</evidence>
<dbReference type="SUPFAM" id="SSF55811">
    <property type="entry name" value="Nudix"/>
    <property type="match status" value="1"/>
</dbReference>
<dbReference type="HOGENOM" id="CLU_037162_20_3_2"/>
<dbReference type="PANTHER" id="PTHR43736:SF1">
    <property type="entry name" value="DIHYDRONEOPTERIN TRIPHOSPHATE DIPHOSPHATASE"/>
    <property type="match status" value="1"/>
</dbReference>
<reference evidence="3 4" key="1">
    <citation type="journal article" date="2013" name="PLoS ONE">
        <title>Assembly-driven community genomics of a hypersaline microbial ecosystem.</title>
        <authorList>
            <person name="Podell S."/>
            <person name="Ugalde J.A."/>
            <person name="Narasingarao P."/>
            <person name="Banfield J.F."/>
            <person name="Heidelberg K.B."/>
            <person name="Allen E.E."/>
        </authorList>
    </citation>
    <scope>NUCLEOTIDE SEQUENCE [LARGE SCALE GENOMIC DNA]</scope>
    <source>
        <strain evidence="4">J07HQW1</strain>
    </source>
</reference>
<keyword evidence="1" id="KW-0378">Hydrolase</keyword>
<sequence>MPGPRALTADAVIEFDEGVLLMKRTHPPFEWSWVLPGGFVEQDETAREACLRETKEEVGLSIFIKEFIGLYDDPDWDERGNVTAAYRCRSTTGEAPVPREEAAEVKTFSLENLPQMGFDHKQIVIDALDG</sequence>
<dbReference type="PRINTS" id="PR00502">
    <property type="entry name" value="NUDIXFAMILY"/>
</dbReference>
<evidence type="ECO:0000313" key="4">
    <source>
        <dbReference type="Proteomes" id="UP000030649"/>
    </source>
</evidence>